<reference evidence="9" key="1">
    <citation type="journal article" date="2019" name="Science">
        <title>Mutation of a bHLH transcription factor allowed almond domestication.</title>
        <authorList>
            <person name="Sanchez-Perez R."/>
            <person name="Pavan S."/>
            <person name="Mazzeo R."/>
            <person name="Moldovan C."/>
            <person name="Aiese Cigliano R."/>
            <person name="Del Cueto J."/>
            <person name="Ricciardi F."/>
            <person name="Lotti C."/>
            <person name="Ricciardi L."/>
            <person name="Dicenta F."/>
            <person name="Lopez-Marques R.L."/>
            <person name="Lindberg Moller B."/>
        </authorList>
    </citation>
    <scope>NUCLEOTIDE SEQUENCE</scope>
</reference>
<keyword evidence="6" id="KW-0067">ATP-binding</keyword>
<dbReference type="GO" id="GO:0004674">
    <property type="term" value="F:protein serine/threonine kinase activity"/>
    <property type="evidence" value="ECO:0007669"/>
    <property type="project" value="UniProtKB-KW"/>
</dbReference>
<sequence>MQQCVDELVNDIGNLNLECSTTAAFDTDTAISVKTTSSHISSASKPHARPRDPCWDAIQGKKFNGTGISLDDLGLVRRLGCGDIGSVYLVELEGSDGCMFAAK</sequence>
<evidence type="ECO:0000256" key="8">
    <source>
        <dbReference type="ARBA" id="ARBA00048679"/>
    </source>
</evidence>
<name>A0A4Y1QYL7_PRUDU</name>
<gene>
    <name evidence="9" type="ORF">Prudu_005933</name>
</gene>
<dbReference type="EMBL" id="AP019298">
    <property type="protein sequence ID" value="BBG96961.1"/>
    <property type="molecule type" value="Genomic_DNA"/>
</dbReference>
<evidence type="ECO:0000256" key="7">
    <source>
        <dbReference type="ARBA" id="ARBA00047899"/>
    </source>
</evidence>
<keyword evidence="5 9" id="KW-0418">Kinase</keyword>
<keyword evidence="3" id="KW-0808">Transferase</keyword>
<evidence type="ECO:0000256" key="2">
    <source>
        <dbReference type="ARBA" id="ARBA00022527"/>
    </source>
</evidence>
<proteinExistence type="predicted"/>
<comment type="catalytic activity">
    <reaction evidence="8">
        <text>L-seryl-[protein] + ATP = O-phospho-L-seryl-[protein] + ADP + H(+)</text>
        <dbReference type="Rhea" id="RHEA:17989"/>
        <dbReference type="Rhea" id="RHEA-COMP:9863"/>
        <dbReference type="Rhea" id="RHEA-COMP:11604"/>
        <dbReference type="ChEBI" id="CHEBI:15378"/>
        <dbReference type="ChEBI" id="CHEBI:29999"/>
        <dbReference type="ChEBI" id="CHEBI:30616"/>
        <dbReference type="ChEBI" id="CHEBI:83421"/>
        <dbReference type="ChEBI" id="CHEBI:456216"/>
        <dbReference type="EC" id="2.7.11.1"/>
    </reaction>
</comment>
<evidence type="ECO:0000256" key="5">
    <source>
        <dbReference type="ARBA" id="ARBA00022777"/>
    </source>
</evidence>
<dbReference type="AlphaFoldDB" id="A0A4Y1QYL7"/>
<evidence type="ECO:0000256" key="1">
    <source>
        <dbReference type="ARBA" id="ARBA00012513"/>
    </source>
</evidence>
<evidence type="ECO:0000256" key="4">
    <source>
        <dbReference type="ARBA" id="ARBA00022741"/>
    </source>
</evidence>
<accession>A0A4Y1QYL7</accession>
<evidence type="ECO:0000256" key="6">
    <source>
        <dbReference type="ARBA" id="ARBA00022840"/>
    </source>
</evidence>
<protein>
    <recommendedName>
        <fullName evidence="1">non-specific serine/threonine protein kinase</fullName>
        <ecNumber evidence="1">2.7.11.1</ecNumber>
    </recommendedName>
</protein>
<dbReference type="PANTHER" id="PTHR45637">
    <property type="entry name" value="FLIPPASE KINASE 1-RELATED"/>
    <property type="match status" value="1"/>
</dbReference>
<keyword evidence="4" id="KW-0547">Nucleotide-binding</keyword>
<keyword evidence="2" id="KW-0723">Serine/threonine-protein kinase</keyword>
<dbReference type="EC" id="2.7.11.1" evidence="1"/>
<organism evidence="9">
    <name type="scientific">Prunus dulcis</name>
    <name type="common">Almond</name>
    <name type="synonym">Amygdalus dulcis</name>
    <dbReference type="NCBI Taxonomy" id="3755"/>
    <lineage>
        <taxon>Eukaryota</taxon>
        <taxon>Viridiplantae</taxon>
        <taxon>Streptophyta</taxon>
        <taxon>Embryophyta</taxon>
        <taxon>Tracheophyta</taxon>
        <taxon>Spermatophyta</taxon>
        <taxon>Magnoliopsida</taxon>
        <taxon>eudicotyledons</taxon>
        <taxon>Gunneridae</taxon>
        <taxon>Pentapetalae</taxon>
        <taxon>rosids</taxon>
        <taxon>fabids</taxon>
        <taxon>Rosales</taxon>
        <taxon>Rosaceae</taxon>
        <taxon>Amygdaloideae</taxon>
        <taxon>Amygdaleae</taxon>
        <taxon>Prunus</taxon>
    </lineage>
</organism>
<dbReference type="GO" id="GO:0005524">
    <property type="term" value="F:ATP binding"/>
    <property type="evidence" value="ECO:0007669"/>
    <property type="project" value="UniProtKB-KW"/>
</dbReference>
<comment type="catalytic activity">
    <reaction evidence="7">
        <text>L-threonyl-[protein] + ATP = O-phospho-L-threonyl-[protein] + ADP + H(+)</text>
        <dbReference type="Rhea" id="RHEA:46608"/>
        <dbReference type="Rhea" id="RHEA-COMP:11060"/>
        <dbReference type="Rhea" id="RHEA-COMP:11605"/>
        <dbReference type="ChEBI" id="CHEBI:15378"/>
        <dbReference type="ChEBI" id="CHEBI:30013"/>
        <dbReference type="ChEBI" id="CHEBI:30616"/>
        <dbReference type="ChEBI" id="CHEBI:61977"/>
        <dbReference type="ChEBI" id="CHEBI:456216"/>
        <dbReference type="EC" id="2.7.11.1"/>
    </reaction>
</comment>
<evidence type="ECO:0000256" key="3">
    <source>
        <dbReference type="ARBA" id="ARBA00022679"/>
    </source>
</evidence>
<evidence type="ECO:0000313" key="9">
    <source>
        <dbReference type="EMBL" id="BBG96961.1"/>
    </source>
</evidence>